<proteinExistence type="predicted"/>
<dbReference type="InterPro" id="IPR036412">
    <property type="entry name" value="HAD-like_sf"/>
</dbReference>
<dbReference type="SFLD" id="SFLDS00003">
    <property type="entry name" value="Haloacid_Dehalogenase"/>
    <property type="match status" value="1"/>
</dbReference>
<dbReference type="InterPro" id="IPR023198">
    <property type="entry name" value="PGP-like_dom2"/>
</dbReference>
<dbReference type="PANTHER" id="PTHR43434">
    <property type="entry name" value="PHOSPHOGLYCOLATE PHOSPHATASE"/>
    <property type="match status" value="1"/>
</dbReference>
<dbReference type="InterPro" id="IPR041492">
    <property type="entry name" value="HAD_2"/>
</dbReference>
<accession>A0A380TH35</accession>
<dbReference type="SFLD" id="SFLDG01129">
    <property type="entry name" value="C1.5:_HAD__Beta-PGM__Phosphata"/>
    <property type="match status" value="1"/>
</dbReference>
<dbReference type="AlphaFoldDB" id="A0A380TH35"/>
<dbReference type="InterPro" id="IPR050155">
    <property type="entry name" value="HAD-like_hydrolase_sf"/>
</dbReference>
<gene>
    <name evidence="1" type="ORF">DF3PB_3620005</name>
</gene>
<evidence type="ECO:0008006" key="2">
    <source>
        <dbReference type="Google" id="ProtNLM"/>
    </source>
</evidence>
<organism evidence="1">
    <name type="scientific">metagenome</name>
    <dbReference type="NCBI Taxonomy" id="256318"/>
    <lineage>
        <taxon>unclassified sequences</taxon>
        <taxon>metagenomes</taxon>
    </lineage>
</organism>
<dbReference type="PANTHER" id="PTHR43434:SF1">
    <property type="entry name" value="PHOSPHOGLYCOLATE PHOSPHATASE"/>
    <property type="match status" value="1"/>
</dbReference>
<dbReference type="GO" id="GO:0005829">
    <property type="term" value="C:cytosol"/>
    <property type="evidence" value="ECO:0007669"/>
    <property type="project" value="TreeGrafter"/>
</dbReference>
<protein>
    <recommendedName>
        <fullName evidence="2">HAD family hydrolase</fullName>
    </recommendedName>
</protein>
<dbReference type="SUPFAM" id="SSF56784">
    <property type="entry name" value="HAD-like"/>
    <property type="match status" value="1"/>
</dbReference>
<dbReference type="GO" id="GO:0008967">
    <property type="term" value="F:phosphoglycolate phosphatase activity"/>
    <property type="evidence" value="ECO:0007669"/>
    <property type="project" value="TreeGrafter"/>
</dbReference>
<name>A0A380TH35_9ZZZZ</name>
<dbReference type="Gene3D" id="3.40.50.1000">
    <property type="entry name" value="HAD superfamily/HAD-like"/>
    <property type="match status" value="1"/>
</dbReference>
<dbReference type="Pfam" id="PF13419">
    <property type="entry name" value="HAD_2"/>
    <property type="match status" value="1"/>
</dbReference>
<dbReference type="InterPro" id="IPR023214">
    <property type="entry name" value="HAD_sf"/>
</dbReference>
<sequence length="225" mass="23996">MNGVPQPAVAGLNGDAPTTEAVIFDFDGVIVESADIKTEAFIALYKEHGAQAVAAAVAHHQANGGISRRKKIRHIHREHLGIGLNEDGLEALCQRFSRLVESAVVDCAAVAGAESFLAAHHRRLPLFVVSGTPHEELMRIVDRRRLTPYFTAVFGSPPEKPPTIRAILRRHGLAAANVLFVGDARTDYEAAAETGLRFIGRVAPGTASPFPAGTAVIADLTELSL</sequence>
<dbReference type="GO" id="GO:0006281">
    <property type="term" value="P:DNA repair"/>
    <property type="evidence" value="ECO:0007669"/>
    <property type="project" value="TreeGrafter"/>
</dbReference>
<reference evidence="1" key="1">
    <citation type="submission" date="2018-07" db="EMBL/GenBank/DDBJ databases">
        <authorList>
            <person name="Quirk P.G."/>
            <person name="Krulwich T.A."/>
        </authorList>
    </citation>
    <scope>NUCLEOTIDE SEQUENCE</scope>
</reference>
<dbReference type="Gene3D" id="1.10.150.240">
    <property type="entry name" value="Putative phosphatase, domain 2"/>
    <property type="match status" value="1"/>
</dbReference>
<evidence type="ECO:0000313" key="1">
    <source>
        <dbReference type="EMBL" id="SUS07021.1"/>
    </source>
</evidence>
<dbReference type="EMBL" id="UIDG01000293">
    <property type="protein sequence ID" value="SUS07021.1"/>
    <property type="molecule type" value="Genomic_DNA"/>
</dbReference>